<evidence type="ECO:0000256" key="16">
    <source>
        <dbReference type="SAM" id="Phobius"/>
    </source>
</evidence>
<reference evidence="19 20" key="1">
    <citation type="submission" date="2019-02" db="EMBL/GenBank/DDBJ databases">
        <title>Genomic Encyclopedia of Archaeal and Bacterial Type Strains, Phase II (KMG-II): from individual species to whole genera.</title>
        <authorList>
            <person name="Goeker M."/>
        </authorList>
    </citation>
    <scope>NUCLEOTIDE SEQUENCE [LARGE SCALE GENOMIC DNA]</scope>
    <source>
        <strain evidence="19 20">DSM 18101</strain>
    </source>
</reference>
<evidence type="ECO:0000256" key="6">
    <source>
        <dbReference type="ARBA" id="ARBA00022519"/>
    </source>
</evidence>
<keyword evidence="13 16" id="KW-1133">Transmembrane helix</keyword>
<dbReference type="EC" id="2.7.13.3" evidence="4"/>
<dbReference type="Pfam" id="PF00672">
    <property type="entry name" value="HAMP"/>
    <property type="match status" value="1"/>
</dbReference>
<dbReference type="Gene3D" id="1.10.287.130">
    <property type="match status" value="1"/>
</dbReference>
<keyword evidence="10" id="KW-0547">Nucleotide-binding</keyword>
<dbReference type="SUPFAM" id="SSF55874">
    <property type="entry name" value="ATPase domain of HSP90 chaperone/DNA topoisomerase II/histidine kinase"/>
    <property type="match status" value="1"/>
</dbReference>
<organism evidence="19 20">
    <name type="scientific">Edaphobacter modestus</name>
    <dbReference type="NCBI Taxonomy" id="388466"/>
    <lineage>
        <taxon>Bacteria</taxon>
        <taxon>Pseudomonadati</taxon>
        <taxon>Acidobacteriota</taxon>
        <taxon>Terriglobia</taxon>
        <taxon>Terriglobales</taxon>
        <taxon>Acidobacteriaceae</taxon>
        <taxon>Edaphobacter</taxon>
    </lineage>
</organism>
<dbReference type="AlphaFoldDB" id="A0A4Q7YN57"/>
<comment type="catalytic activity">
    <reaction evidence="1">
        <text>ATP + protein L-histidine = ADP + protein N-phospho-L-histidine.</text>
        <dbReference type="EC" id="2.7.13.3"/>
    </reaction>
</comment>
<gene>
    <name evidence="19" type="ORF">BDD14_0532</name>
</gene>
<protein>
    <recommendedName>
        <fullName evidence="4">histidine kinase</fullName>
        <ecNumber evidence="4">2.7.13.3</ecNumber>
    </recommendedName>
</protein>
<keyword evidence="12" id="KW-0067">ATP-binding</keyword>
<dbReference type="SUPFAM" id="SSF47384">
    <property type="entry name" value="Homodimeric domain of signal transducing histidine kinase"/>
    <property type="match status" value="1"/>
</dbReference>
<dbReference type="CDD" id="cd06225">
    <property type="entry name" value="HAMP"/>
    <property type="match status" value="1"/>
</dbReference>
<dbReference type="InterPro" id="IPR036097">
    <property type="entry name" value="HisK_dim/P_sf"/>
</dbReference>
<keyword evidence="11 19" id="KW-0418">Kinase</keyword>
<evidence type="ECO:0000313" key="20">
    <source>
        <dbReference type="Proteomes" id="UP000292958"/>
    </source>
</evidence>
<dbReference type="PROSITE" id="PS50109">
    <property type="entry name" value="HIS_KIN"/>
    <property type="match status" value="1"/>
</dbReference>
<evidence type="ECO:0000256" key="14">
    <source>
        <dbReference type="ARBA" id="ARBA00023012"/>
    </source>
</evidence>
<dbReference type="GO" id="GO:0005524">
    <property type="term" value="F:ATP binding"/>
    <property type="evidence" value="ECO:0007669"/>
    <property type="project" value="UniProtKB-KW"/>
</dbReference>
<feature type="domain" description="Histidine kinase" evidence="17">
    <location>
        <begin position="264"/>
        <end position="480"/>
    </location>
</feature>
<keyword evidence="15 16" id="KW-0472">Membrane</keyword>
<dbReference type="OrthoDB" id="9796330at2"/>
<keyword evidence="6" id="KW-0997">Cell inner membrane</keyword>
<feature type="transmembrane region" description="Helical" evidence="16">
    <location>
        <begin position="182"/>
        <end position="202"/>
    </location>
</feature>
<dbReference type="SMART" id="SM00388">
    <property type="entry name" value="HisKA"/>
    <property type="match status" value="1"/>
</dbReference>
<dbReference type="InterPro" id="IPR003594">
    <property type="entry name" value="HATPase_dom"/>
</dbReference>
<dbReference type="InterPro" id="IPR006290">
    <property type="entry name" value="CztS_silS_copS"/>
</dbReference>
<dbReference type="SMART" id="SM00387">
    <property type="entry name" value="HATPase_c"/>
    <property type="match status" value="1"/>
</dbReference>
<dbReference type="FunFam" id="3.30.565.10:FF:000006">
    <property type="entry name" value="Sensor histidine kinase WalK"/>
    <property type="match status" value="1"/>
</dbReference>
<dbReference type="SUPFAM" id="SSF158472">
    <property type="entry name" value="HAMP domain-like"/>
    <property type="match status" value="1"/>
</dbReference>
<name>A0A4Q7YN57_9BACT</name>
<evidence type="ECO:0000259" key="18">
    <source>
        <dbReference type="PROSITE" id="PS50885"/>
    </source>
</evidence>
<dbReference type="GO" id="GO:0000155">
    <property type="term" value="F:phosphorelay sensor kinase activity"/>
    <property type="evidence" value="ECO:0007669"/>
    <property type="project" value="InterPro"/>
</dbReference>
<dbReference type="EMBL" id="SHKW01000001">
    <property type="protein sequence ID" value="RZU39182.1"/>
    <property type="molecule type" value="Genomic_DNA"/>
</dbReference>
<keyword evidence="7" id="KW-0597">Phosphoprotein</keyword>
<evidence type="ECO:0000256" key="8">
    <source>
        <dbReference type="ARBA" id="ARBA00022679"/>
    </source>
</evidence>
<keyword evidence="5" id="KW-1003">Cell membrane</keyword>
<evidence type="ECO:0000256" key="7">
    <source>
        <dbReference type="ARBA" id="ARBA00022553"/>
    </source>
</evidence>
<dbReference type="InterPro" id="IPR036890">
    <property type="entry name" value="HATPase_C_sf"/>
</dbReference>
<dbReference type="PRINTS" id="PR00344">
    <property type="entry name" value="BCTRLSENSOR"/>
</dbReference>
<evidence type="ECO:0000259" key="17">
    <source>
        <dbReference type="PROSITE" id="PS50109"/>
    </source>
</evidence>
<keyword evidence="9 16" id="KW-0812">Transmembrane</keyword>
<comment type="subcellular location">
    <subcellularLocation>
        <location evidence="3">Cell inner membrane</location>
    </subcellularLocation>
    <subcellularLocation>
        <location evidence="2">Membrane</location>
        <topology evidence="2">Multi-pass membrane protein</topology>
    </subcellularLocation>
</comment>
<keyword evidence="8" id="KW-0808">Transferase</keyword>
<feature type="domain" description="HAMP" evidence="18">
    <location>
        <begin position="203"/>
        <end position="256"/>
    </location>
</feature>
<keyword evidence="20" id="KW-1185">Reference proteome</keyword>
<sequence length="480" mass="52773">MSWNVTRNLSLPGKWWGTLAVRLTAGYAISGLLTVFFATASLYVVLVSELERSTDLFIADKVNVLRTMLRDRPNDIDALREEVELESAARRYEQFYIRLLDEQENQLMVTPRMAEQLDLPQFIALAHKRSDHAIAMKGLRGQAFRVTSAEVPVNSSPAHTDTIQIAVDVSQEEELLARYQRWFGAIMLGAFVIFPVAGYQIARRGIRPVEDMATTARHISSTNLRERILAEGYPVELASLADTFNKMLDRLEESFERISRFSADIAHDLRTPVNNIRGEAEVALARARTVDEYRDVLESCLEEAVRLSDLIGALLFLARAESPLAHPHRVPVDVGELLGGVREYYEAAAVEGGISLTTALTVEPVFAKLDRTLIQRAVGNLIANAVAHTPPGGAVVLRANADATTIRIEVSDTGEGIPQDALPKVFDRFYRVDKSRSQASGGTGLGLSIVQSIMVLHGGRVEIASEPGHGTCVTLHIPAA</sequence>
<dbReference type="PANTHER" id="PTHR45436:SF15">
    <property type="entry name" value="SENSOR HISTIDINE KINASE CUSS"/>
    <property type="match status" value="1"/>
</dbReference>
<evidence type="ECO:0000256" key="12">
    <source>
        <dbReference type="ARBA" id="ARBA00022840"/>
    </source>
</evidence>
<dbReference type="InterPro" id="IPR005467">
    <property type="entry name" value="His_kinase_dom"/>
</dbReference>
<evidence type="ECO:0000256" key="5">
    <source>
        <dbReference type="ARBA" id="ARBA00022475"/>
    </source>
</evidence>
<evidence type="ECO:0000256" key="13">
    <source>
        <dbReference type="ARBA" id="ARBA00022989"/>
    </source>
</evidence>
<dbReference type="RefSeq" id="WP_130417429.1">
    <property type="nucleotide sequence ID" value="NZ_SHKW01000001.1"/>
</dbReference>
<dbReference type="Proteomes" id="UP000292958">
    <property type="component" value="Unassembled WGS sequence"/>
</dbReference>
<dbReference type="InterPro" id="IPR003660">
    <property type="entry name" value="HAMP_dom"/>
</dbReference>
<dbReference type="PROSITE" id="PS50885">
    <property type="entry name" value="HAMP"/>
    <property type="match status" value="1"/>
</dbReference>
<dbReference type="GO" id="GO:0005886">
    <property type="term" value="C:plasma membrane"/>
    <property type="evidence" value="ECO:0007669"/>
    <property type="project" value="UniProtKB-SubCell"/>
</dbReference>
<evidence type="ECO:0000256" key="4">
    <source>
        <dbReference type="ARBA" id="ARBA00012438"/>
    </source>
</evidence>
<dbReference type="CDD" id="cd00075">
    <property type="entry name" value="HATPase"/>
    <property type="match status" value="1"/>
</dbReference>
<evidence type="ECO:0000256" key="1">
    <source>
        <dbReference type="ARBA" id="ARBA00000085"/>
    </source>
</evidence>
<evidence type="ECO:0000256" key="15">
    <source>
        <dbReference type="ARBA" id="ARBA00023136"/>
    </source>
</evidence>
<dbReference type="PANTHER" id="PTHR45436">
    <property type="entry name" value="SENSOR HISTIDINE KINASE YKOH"/>
    <property type="match status" value="1"/>
</dbReference>
<evidence type="ECO:0000256" key="2">
    <source>
        <dbReference type="ARBA" id="ARBA00004141"/>
    </source>
</evidence>
<dbReference type="InterPro" id="IPR003661">
    <property type="entry name" value="HisK_dim/P_dom"/>
</dbReference>
<dbReference type="Pfam" id="PF00512">
    <property type="entry name" value="HisKA"/>
    <property type="match status" value="1"/>
</dbReference>
<comment type="caution">
    <text evidence="19">The sequence shown here is derived from an EMBL/GenBank/DDBJ whole genome shotgun (WGS) entry which is preliminary data.</text>
</comment>
<evidence type="ECO:0000256" key="11">
    <source>
        <dbReference type="ARBA" id="ARBA00022777"/>
    </source>
</evidence>
<feature type="transmembrane region" description="Helical" evidence="16">
    <location>
        <begin position="20"/>
        <end position="46"/>
    </location>
</feature>
<dbReference type="Gene3D" id="6.10.340.10">
    <property type="match status" value="1"/>
</dbReference>
<dbReference type="Gene3D" id="3.30.565.10">
    <property type="entry name" value="Histidine kinase-like ATPase, C-terminal domain"/>
    <property type="match status" value="1"/>
</dbReference>
<evidence type="ECO:0000256" key="3">
    <source>
        <dbReference type="ARBA" id="ARBA00004533"/>
    </source>
</evidence>
<dbReference type="NCBIfam" id="TIGR01386">
    <property type="entry name" value="cztS_silS_copS"/>
    <property type="match status" value="1"/>
</dbReference>
<evidence type="ECO:0000313" key="19">
    <source>
        <dbReference type="EMBL" id="RZU39182.1"/>
    </source>
</evidence>
<dbReference type="CDD" id="cd00082">
    <property type="entry name" value="HisKA"/>
    <property type="match status" value="1"/>
</dbReference>
<dbReference type="InterPro" id="IPR004358">
    <property type="entry name" value="Sig_transdc_His_kin-like_C"/>
</dbReference>
<accession>A0A4Q7YN57</accession>
<evidence type="ECO:0000256" key="10">
    <source>
        <dbReference type="ARBA" id="ARBA00022741"/>
    </source>
</evidence>
<keyword evidence="14" id="KW-0902">Two-component regulatory system</keyword>
<proteinExistence type="predicted"/>
<dbReference type="SMART" id="SM00304">
    <property type="entry name" value="HAMP"/>
    <property type="match status" value="1"/>
</dbReference>
<dbReference type="InterPro" id="IPR050428">
    <property type="entry name" value="TCS_sensor_his_kinase"/>
</dbReference>
<dbReference type="Pfam" id="PF02518">
    <property type="entry name" value="HATPase_c"/>
    <property type="match status" value="1"/>
</dbReference>
<evidence type="ECO:0000256" key="9">
    <source>
        <dbReference type="ARBA" id="ARBA00022692"/>
    </source>
</evidence>